<dbReference type="STRING" id="525918.SAMN05660964_03654"/>
<organism evidence="3 4">
    <name type="scientific">Thiothrix caldifontis</name>
    <dbReference type="NCBI Taxonomy" id="525918"/>
    <lineage>
        <taxon>Bacteria</taxon>
        <taxon>Pseudomonadati</taxon>
        <taxon>Pseudomonadota</taxon>
        <taxon>Gammaproteobacteria</taxon>
        <taxon>Thiotrichales</taxon>
        <taxon>Thiotrichaceae</taxon>
        <taxon>Thiothrix</taxon>
    </lineage>
</organism>
<dbReference type="RefSeq" id="WP_093070962.1">
    <property type="nucleotide sequence ID" value="NZ_FNQP01000038.1"/>
</dbReference>
<keyword evidence="4" id="KW-1185">Reference proteome</keyword>
<sequence length="269" mass="28923">MIESKKPEKKRIRPAAVAGMFYPGDGATLRSMLEQMLMRATTSGTAPKALIVPHAGYIYSGQAAADAYARLQNRQTPISKVVLLGPAHRVGFQGIAGSTADYFVTPLGKIPLDRELMASAFQLEGVVPFDHAHAEEHSLEVQLPFLQSVLGDFTLAPFVVGDVPESLTASLLEALWGGDETLVVISSDLSHYLDYASAKQRDSDTAHNIETFHGERIGPQDACGYGGIRGLLQVAAHKGMTVERVTLCNSGDTAGDKRRVVGYASYVLH</sequence>
<name>A0A1H4GQV9_9GAMM</name>
<evidence type="ECO:0000256" key="1">
    <source>
        <dbReference type="ARBA" id="ARBA00006315"/>
    </source>
</evidence>
<evidence type="ECO:0000313" key="4">
    <source>
        <dbReference type="Proteomes" id="UP000199397"/>
    </source>
</evidence>
<gene>
    <name evidence="3" type="ORF">SAMN05660964_03654</name>
</gene>
<dbReference type="PANTHER" id="PTHR11060:SF0">
    <property type="entry name" value="PROTEIN MEMO1"/>
    <property type="match status" value="1"/>
</dbReference>
<dbReference type="AlphaFoldDB" id="A0A1H4GQV9"/>
<dbReference type="CDD" id="cd07361">
    <property type="entry name" value="MEMO_like"/>
    <property type="match status" value="1"/>
</dbReference>
<dbReference type="EMBL" id="FNQP01000038">
    <property type="protein sequence ID" value="SEB11924.1"/>
    <property type="molecule type" value="Genomic_DNA"/>
</dbReference>
<reference evidence="3 4" key="1">
    <citation type="submission" date="2016-10" db="EMBL/GenBank/DDBJ databases">
        <authorList>
            <person name="de Groot N.N."/>
        </authorList>
    </citation>
    <scope>NUCLEOTIDE SEQUENCE [LARGE SCALE GENOMIC DNA]</scope>
    <source>
        <strain evidence="3 4">DSM 21228</strain>
    </source>
</reference>
<accession>A0A1H4GQV9</accession>
<comment type="similarity">
    <text evidence="1 2">Belongs to the MEMO1 family.</text>
</comment>
<protein>
    <recommendedName>
        <fullName evidence="2">MEMO1 family protein SAMN05660964_03654</fullName>
    </recommendedName>
</protein>
<dbReference type="InterPro" id="IPR002737">
    <property type="entry name" value="MEMO1_fam"/>
</dbReference>
<dbReference type="PANTHER" id="PTHR11060">
    <property type="entry name" value="PROTEIN MEMO1"/>
    <property type="match status" value="1"/>
</dbReference>
<dbReference type="OrthoDB" id="9782820at2"/>
<evidence type="ECO:0000256" key="2">
    <source>
        <dbReference type="HAMAP-Rule" id="MF_00055"/>
    </source>
</evidence>
<dbReference type="Pfam" id="PF01875">
    <property type="entry name" value="Memo"/>
    <property type="match status" value="1"/>
</dbReference>
<evidence type="ECO:0000313" key="3">
    <source>
        <dbReference type="EMBL" id="SEB11924.1"/>
    </source>
</evidence>
<dbReference type="Proteomes" id="UP000199397">
    <property type="component" value="Unassembled WGS sequence"/>
</dbReference>
<dbReference type="HAMAP" id="MF_00055">
    <property type="entry name" value="MEMO1"/>
    <property type="match status" value="1"/>
</dbReference>
<proteinExistence type="inferred from homology"/>
<dbReference type="NCBIfam" id="TIGR04336">
    <property type="entry name" value="AmmeMemoSam_B"/>
    <property type="match status" value="1"/>
</dbReference>
<dbReference type="Gene3D" id="3.40.830.10">
    <property type="entry name" value="LigB-like"/>
    <property type="match status" value="1"/>
</dbReference>